<keyword evidence="3" id="KW-1185">Reference proteome</keyword>
<keyword evidence="1" id="KW-1133">Transmembrane helix</keyword>
<dbReference type="Proteomes" id="UP001138793">
    <property type="component" value="Unassembled WGS sequence"/>
</dbReference>
<dbReference type="AlphaFoldDB" id="A0A9X0Z0R4"/>
<accession>A0A9X0Z0R4</accession>
<gene>
    <name evidence="2" type="ORF">J2Z64_004074</name>
</gene>
<dbReference type="OrthoDB" id="2853786at2"/>
<reference evidence="2" key="1">
    <citation type="submission" date="2021-03" db="EMBL/GenBank/DDBJ databases">
        <title>Genomic Encyclopedia of Type Strains, Phase IV (KMG-IV): sequencing the most valuable type-strain genomes for metagenomic binning, comparative biology and taxonomic classification.</title>
        <authorList>
            <person name="Goeker M."/>
        </authorList>
    </citation>
    <scope>NUCLEOTIDE SEQUENCE</scope>
    <source>
        <strain evidence="2">DSM 107338</strain>
    </source>
</reference>
<sequence length="163" mass="19115">MKRYWLLNAVAVLVIGYLFIKNENYRNELKQTENKISQLELSEEIIHIEAGEVAEKFILAYFNFQGKPLEKSVEMYVTKDVLKELNFESNEEYDEFISDINSNVSNLDVYLGEFVQEKQKVLGVFVNQIDLGNTESKVNSFIELDLENIGGEWRIVDFNFFQY</sequence>
<evidence type="ECO:0000313" key="2">
    <source>
        <dbReference type="EMBL" id="MBP2079775.1"/>
    </source>
</evidence>
<evidence type="ECO:0000313" key="3">
    <source>
        <dbReference type="Proteomes" id="UP001138793"/>
    </source>
</evidence>
<name>A0A9X0Z0R4_9BACI</name>
<keyword evidence="1" id="KW-0472">Membrane</keyword>
<keyword evidence="1" id="KW-0812">Transmembrane</keyword>
<dbReference type="RefSeq" id="WP_149476525.1">
    <property type="nucleotide sequence ID" value="NZ_JAGGMB010000021.1"/>
</dbReference>
<dbReference type="EMBL" id="JAGGMB010000021">
    <property type="protein sequence ID" value="MBP2079775.1"/>
    <property type="molecule type" value="Genomic_DNA"/>
</dbReference>
<organism evidence="2 3">
    <name type="scientific">Oceanobacillus polygoni</name>
    <dbReference type="NCBI Taxonomy" id="1235259"/>
    <lineage>
        <taxon>Bacteria</taxon>
        <taxon>Bacillati</taxon>
        <taxon>Bacillota</taxon>
        <taxon>Bacilli</taxon>
        <taxon>Bacillales</taxon>
        <taxon>Bacillaceae</taxon>
        <taxon>Oceanobacillus</taxon>
    </lineage>
</organism>
<comment type="caution">
    <text evidence="2">The sequence shown here is derived from an EMBL/GenBank/DDBJ whole genome shotgun (WGS) entry which is preliminary data.</text>
</comment>
<protein>
    <submittedName>
        <fullName evidence="2">Uncharacterized protein</fullName>
    </submittedName>
</protein>
<feature type="transmembrane region" description="Helical" evidence="1">
    <location>
        <begin position="5"/>
        <end position="20"/>
    </location>
</feature>
<evidence type="ECO:0000256" key="1">
    <source>
        <dbReference type="SAM" id="Phobius"/>
    </source>
</evidence>
<proteinExistence type="predicted"/>